<evidence type="ECO:0000313" key="2">
    <source>
        <dbReference type="EMBL" id="MPN34693.1"/>
    </source>
</evidence>
<reference evidence="2" key="1">
    <citation type="submission" date="2019-08" db="EMBL/GenBank/DDBJ databases">
        <authorList>
            <person name="Kucharzyk K."/>
            <person name="Murdoch R.W."/>
            <person name="Higgins S."/>
            <person name="Loffler F."/>
        </authorList>
    </citation>
    <scope>NUCLEOTIDE SEQUENCE</scope>
</reference>
<dbReference type="AlphaFoldDB" id="A0A645HGA7"/>
<comment type="caution">
    <text evidence="2">The sequence shown here is derived from an EMBL/GenBank/DDBJ whole genome shotgun (WGS) entry which is preliminary data.</text>
</comment>
<protein>
    <recommendedName>
        <fullName evidence="1">IrrE N-terminal-like domain-containing protein</fullName>
    </recommendedName>
</protein>
<sequence>MLFQKVEDIGINLMVNGVVGNNTHRKLDVNEFRGFVLIDEYVPLIFINGADGKAAQMFTLAHELAHIWFGVSAAFDLRHLQPANNDIENACNKVAAEFLVPEIELHEIWPKVKNMPGLYQI</sequence>
<gene>
    <name evidence="2" type="ORF">SDC9_182187</name>
</gene>
<dbReference type="PANTHER" id="PTHR43236">
    <property type="entry name" value="ANTITOXIN HIGA1"/>
    <property type="match status" value="1"/>
</dbReference>
<dbReference type="PANTHER" id="PTHR43236:SF2">
    <property type="entry name" value="BLL0069 PROTEIN"/>
    <property type="match status" value="1"/>
</dbReference>
<evidence type="ECO:0000259" key="1">
    <source>
        <dbReference type="Pfam" id="PF06114"/>
    </source>
</evidence>
<accession>A0A645HGA7</accession>
<dbReference type="Pfam" id="PF06114">
    <property type="entry name" value="Peptidase_M78"/>
    <property type="match status" value="1"/>
</dbReference>
<dbReference type="EMBL" id="VSSQ01087860">
    <property type="protein sequence ID" value="MPN34693.1"/>
    <property type="molecule type" value="Genomic_DNA"/>
</dbReference>
<proteinExistence type="predicted"/>
<feature type="domain" description="IrrE N-terminal-like" evidence="1">
    <location>
        <begin position="8"/>
        <end position="111"/>
    </location>
</feature>
<dbReference type="Gene3D" id="1.10.10.2910">
    <property type="match status" value="1"/>
</dbReference>
<name>A0A645HGA7_9ZZZZ</name>
<dbReference type="InterPro" id="IPR052345">
    <property type="entry name" value="Rad_response_metalloprotease"/>
</dbReference>
<dbReference type="InterPro" id="IPR010359">
    <property type="entry name" value="IrrE_HExxH"/>
</dbReference>
<organism evidence="2">
    <name type="scientific">bioreactor metagenome</name>
    <dbReference type="NCBI Taxonomy" id="1076179"/>
    <lineage>
        <taxon>unclassified sequences</taxon>
        <taxon>metagenomes</taxon>
        <taxon>ecological metagenomes</taxon>
    </lineage>
</organism>